<dbReference type="GO" id="GO:0016020">
    <property type="term" value="C:membrane"/>
    <property type="evidence" value="ECO:0007669"/>
    <property type="project" value="TreeGrafter"/>
</dbReference>
<comment type="caution">
    <text evidence="2">The sequence shown here is derived from an EMBL/GenBank/DDBJ whole genome shotgun (WGS) entry which is preliminary data.</text>
</comment>
<dbReference type="Pfam" id="PF00561">
    <property type="entry name" value="Abhydrolase_1"/>
    <property type="match status" value="1"/>
</dbReference>
<reference evidence="2 3" key="1">
    <citation type="submission" date="2015-09" db="EMBL/GenBank/DDBJ databases">
        <title>Genome announcement of multiple Pseudomonas syringae strains.</title>
        <authorList>
            <person name="Thakur S."/>
            <person name="Wang P.W."/>
            <person name="Gong Y."/>
            <person name="Weir B.S."/>
            <person name="Guttman D.S."/>
        </authorList>
    </citation>
    <scope>NUCLEOTIDE SEQUENCE [LARGE SCALE GENOMIC DNA]</scope>
    <source>
        <strain evidence="2 3">ICMP6289</strain>
    </source>
</reference>
<feature type="domain" description="AB hydrolase-1" evidence="1">
    <location>
        <begin position="32"/>
        <end position="133"/>
    </location>
</feature>
<proteinExistence type="predicted"/>
<evidence type="ECO:0000313" key="3">
    <source>
        <dbReference type="Proteomes" id="UP000050455"/>
    </source>
</evidence>
<dbReference type="InterPro" id="IPR050266">
    <property type="entry name" value="AB_hydrolase_sf"/>
</dbReference>
<dbReference type="InterPro" id="IPR029058">
    <property type="entry name" value="AB_hydrolase_fold"/>
</dbReference>
<accession>A0A0P9UX03</accession>
<dbReference type="InterPro" id="IPR000073">
    <property type="entry name" value="AB_hydrolase_1"/>
</dbReference>
<dbReference type="Proteomes" id="UP000050455">
    <property type="component" value="Unassembled WGS sequence"/>
</dbReference>
<dbReference type="PATRIC" id="fig|86176.4.peg.3770"/>
<keyword evidence="3" id="KW-1185">Reference proteome</keyword>
<dbReference type="SUPFAM" id="SSF53474">
    <property type="entry name" value="alpha/beta-Hydrolases"/>
    <property type="match status" value="1"/>
</dbReference>
<dbReference type="PANTHER" id="PTHR43798:SF33">
    <property type="entry name" value="HYDROLASE, PUTATIVE (AFU_ORTHOLOGUE AFUA_2G14860)-RELATED"/>
    <property type="match status" value="1"/>
</dbReference>
<dbReference type="PRINTS" id="PR00111">
    <property type="entry name" value="ABHYDROLASE"/>
</dbReference>
<evidence type="ECO:0000313" key="2">
    <source>
        <dbReference type="EMBL" id="KPX94722.1"/>
    </source>
</evidence>
<protein>
    <submittedName>
        <fullName evidence="2">3-oxoadipate enol-lactonase</fullName>
    </submittedName>
</protein>
<gene>
    <name evidence="2" type="ORF">ALO64_05261</name>
</gene>
<dbReference type="EMBL" id="LJQT01000053">
    <property type="protein sequence ID" value="KPX94722.1"/>
    <property type="molecule type" value="Genomic_DNA"/>
</dbReference>
<dbReference type="AlphaFoldDB" id="A0A0P9UX03"/>
<evidence type="ECO:0000259" key="1">
    <source>
        <dbReference type="Pfam" id="PF00561"/>
    </source>
</evidence>
<organism evidence="2 3">
    <name type="scientific">Pseudomonas meliae</name>
    <dbReference type="NCBI Taxonomy" id="86176"/>
    <lineage>
        <taxon>Bacteria</taxon>
        <taxon>Pseudomonadati</taxon>
        <taxon>Pseudomonadota</taxon>
        <taxon>Gammaproteobacteria</taxon>
        <taxon>Pseudomonadales</taxon>
        <taxon>Pseudomonadaceae</taxon>
        <taxon>Pseudomonas</taxon>
    </lineage>
</organism>
<name>A0A0P9UX03_9PSED</name>
<dbReference type="Gene3D" id="3.40.50.1820">
    <property type="entry name" value="alpha/beta hydrolase"/>
    <property type="match status" value="1"/>
</dbReference>
<sequence>MLPNTPDRSRHMAFFEHDDCSLHYEEYGLGEPVLLLHGLGSSCQDWEYQIPALASQYRVIVMDMRGHGRSDKPYGRYSIQAMSNDVEALIEHLRLGPVHLIGLSMGGMIGFQLAVDQPHLLKSLRIVNSAPQVKVRSAGDLWQLARRWTLSRIVSMHRQAVVSKAGAGRPAAQDGRALGQERQARLSGQFRCHCRLGRGKQTGAHYLPDADHRSRTRLHTGLAQGGLRQTPAQCAAAGHQRLPACHATRPVRAIQSHAAGIHGQHWSLKTLCSP</sequence>
<dbReference type="PANTHER" id="PTHR43798">
    <property type="entry name" value="MONOACYLGLYCEROL LIPASE"/>
    <property type="match status" value="1"/>
</dbReference>